<feature type="compositionally biased region" description="Basic and acidic residues" evidence="1">
    <location>
        <begin position="1"/>
        <end position="18"/>
    </location>
</feature>
<dbReference type="RefSeq" id="XP_002900982.1">
    <property type="nucleotide sequence ID" value="XM_002900936.1"/>
</dbReference>
<dbReference type="Proteomes" id="UP000006643">
    <property type="component" value="Unassembled WGS sequence"/>
</dbReference>
<proteinExistence type="predicted"/>
<keyword evidence="3" id="KW-1185">Reference proteome</keyword>
<evidence type="ECO:0000313" key="2">
    <source>
        <dbReference type="EMBL" id="EEY59372.1"/>
    </source>
</evidence>
<dbReference type="HOGENOM" id="CLU_1024741_0_0_1"/>
<dbReference type="OrthoDB" id="10592264at2759"/>
<dbReference type="VEuPathDB" id="FungiDB:PITG_11386"/>
<evidence type="ECO:0000313" key="3">
    <source>
        <dbReference type="Proteomes" id="UP000006643"/>
    </source>
</evidence>
<name>D0NIN8_PHYIT</name>
<dbReference type="AlphaFoldDB" id="D0NIN8"/>
<sequence length="272" mass="30545">MAEKERSAEEARRADIARRSQPFTADLEDDGEEGKSAEDTTEEQADDGKAAETAGEETMNGSDSSGVSEEDVAQTQVAEEPSERRRQGRKMTVSDIEDEVLTEVPAFKAQHNYWASLMVSLKEYMEATRQKIVVKEVINIARRNAPLCSQVRYQGLPDSKILLGWSERDRSTAVKQVKPYDNMGGKKNLKNSEPSVLEHYVRAATFILDWLFRAHEHLHPTVNVLRNSKGASHTCWISEISPWTLGDEVVATAAPTEKPLEIKEVECPKWDD</sequence>
<protein>
    <submittedName>
        <fullName evidence="2">Uncharacterized protein</fullName>
    </submittedName>
</protein>
<dbReference type="EMBL" id="DS028140">
    <property type="protein sequence ID" value="EEY59372.1"/>
    <property type="molecule type" value="Genomic_DNA"/>
</dbReference>
<feature type="region of interest" description="Disordered" evidence="1">
    <location>
        <begin position="1"/>
        <end position="91"/>
    </location>
</feature>
<gene>
    <name evidence="2" type="ORF">PITG_11386</name>
</gene>
<organism evidence="2 3">
    <name type="scientific">Phytophthora infestans (strain T30-4)</name>
    <name type="common">Potato late blight agent</name>
    <dbReference type="NCBI Taxonomy" id="403677"/>
    <lineage>
        <taxon>Eukaryota</taxon>
        <taxon>Sar</taxon>
        <taxon>Stramenopiles</taxon>
        <taxon>Oomycota</taxon>
        <taxon>Peronosporomycetes</taxon>
        <taxon>Peronosporales</taxon>
        <taxon>Peronosporaceae</taxon>
        <taxon>Phytophthora</taxon>
    </lineage>
</organism>
<evidence type="ECO:0000256" key="1">
    <source>
        <dbReference type="SAM" id="MobiDB-lite"/>
    </source>
</evidence>
<dbReference type="GeneID" id="9473463"/>
<dbReference type="KEGG" id="pif:PITG_11386"/>
<dbReference type="InParanoid" id="D0NIN8"/>
<accession>D0NIN8</accession>
<reference evidence="3" key="1">
    <citation type="journal article" date="2009" name="Nature">
        <title>Genome sequence and analysis of the Irish potato famine pathogen Phytophthora infestans.</title>
        <authorList>
            <consortium name="The Broad Institute Genome Sequencing Platform"/>
            <person name="Haas B.J."/>
            <person name="Kamoun S."/>
            <person name="Zody M.C."/>
            <person name="Jiang R.H."/>
            <person name="Handsaker R.E."/>
            <person name="Cano L.M."/>
            <person name="Grabherr M."/>
            <person name="Kodira C.D."/>
            <person name="Raffaele S."/>
            <person name="Torto-Alalibo T."/>
            <person name="Bozkurt T.O."/>
            <person name="Ah-Fong A.M."/>
            <person name="Alvarado L."/>
            <person name="Anderson V.L."/>
            <person name="Armstrong M.R."/>
            <person name="Avrova A."/>
            <person name="Baxter L."/>
            <person name="Beynon J."/>
            <person name="Boevink P.C."/>
            <person name="Bollmann S.R."/>
            <person name="Bos J.I."/>
            <person name="Bulone V."/>
            <person name="Cai G."/>
            <person name="Cakir C."/>
            <person name="Carrington J.C."/>
            <person name="Chawner M."/>
            <person name="Conti L."/>
            <person name="Costanzo S."/>
            <person name="Ewan R."/>
            <person name="Fahlgren N."/>
            <person name="Fischbach M.A."/>
            <person name="Fugelstad J."/>
            <person name="Gilroy E.M."/>
            <person name="Gnerre S."/>
            <person name="Green P.J."/>
            <person name="Grenville-Briggs L.J."/>
            <person name="Griffith J."/>
            <person name="Grunwald N.J."/>
            <person name="Horn K."/>
            <person name="Horner N.R."/>
            <person name="Hu C.H."/>
            <person name="Huitema E."/>
            <person name="Jeong D.H."/>
            <person name="Jones A.M."/>
            <person name="Jones J.D."/>
            <person name="Jones R.W."/>
            <person name="Karlsson E.K."/>
            <person name="Kunjeti S.G."/>
            <person name="Lamour K."/>
            <person name="Liu Z."/>
            <person name="Ma L."/>
            <person name="Maclean D."/>
            <person name="Chibucos M.C."/>
            <person name="McDonald H."/>
            <person name="McWalters J."/>
            <person name="Meijer H.J."/>
            <person name="Morgan W."/>
            <person name="Morris P.F."/>
            <person name="Munro C.A."/>
            <person name="O'Neill K."/>
            <person name="Ospina-Giraldo M."/>
            <person name="Pinzon A."/>
            <person name="Pritchard L."/>
            <person name="Ramsahoye B."/>
            <person name="Ren Q."/>
            <person name="Restrepo S."/>
            <person name="Roy S."/>
            <person name="Sadanandom A."/>
            <person name="Savidor A."/>
            <person name="Schornack S."/>
            <person name="Schwartz D.C."/>
            <person name="Schumann U.D."/>
            <person name="Schwessinger B."/>
            <person name="Seyer L."/>
            <person name="Sharpe T."/>
            <person name="Silvar C."/>
            <person name="Song J."/>
            <person name="Studholme D.J."/>
            <person name="Sykes S."/>
            <person name="Thines M."/>
            <person name="van de Vondervoort P.J."/>
            <person name="Phuntumart V."/>
            <person name="Wawra S."/>
            <person name="Weide R."/>
            <person name="Win J."/>
            <person name="Young C."/>
            <person name="Zhou S."/>
            <person name="Fry W."/>
            <person name="Meyers B.C."/>
            <person name="van West P."/>
            <person name="Ristaino J."/>
            <person name="Govers F."/>
            <person name="Birch P.R."/>
            <person name="Whisson S.C."/>
            <person name="Judelson H.S."/>
            <person name="Nusbaum C."/>
        </authorList>
    </citation>
    <scope>NUCLEOTIDE SEQUENCE [LARGE SCALE GENOMIC DNA]</scope>
    <source>
        <strain evidence="3">T30-4</strain>
    </source>
</reference>
<feature type="compositionally biased region" description="Polar residues" evidence="1">
    <location>
        <begin position="59"/>
        <end position="77"/>
    </location>
</feature>